<organism evidence="1 2">
    <name type="scientific">Paenibacillus phyllosphaerae</name>
    <dbReference type="NCBI Taxonomy" id="274593"/>
    <lineage>
        <taxon>Bacteria</taxon>
        <taxon>Bacillati</taxon>
        <taxon>Bacillota</taxon>
        <taxon>Bacilli</taxon>
        <taxon>Bacillales</taxon>
        <taxon>Paenibacillaceae</taxon>
        <taxon>Paenibacillus</taxon>
    </lineage>
</organism>
<name>A0A7W5AYX9_9BACL</name>
<dbReference type="Proteomes" id="UP000570361">
    <property type="component" value="Unassembled WGS sequence"/>
</dbReference>
<reference evidence="1 2" key="1">
    <citation type="submission" date="2020-08" db="EMBL/GenBank/DDBJ databases">
        <title>Genomic Encyclopedia of Type Strains, Phase III (KMG-III): the genomes of soil and plant-associated and newly described type strains.</title>
        <authorList>
            <person name="Whitman W."/>
        </authorList>
    </citation>
    <scope>NUCLEOTIDE SEQUENCE [LARGE SCALE GENOMIC DNA]</scope>
    <source>
        <strain evidence="1 2">CECT 5862</strain>
    </source>
</reference>
<evidence type="ECO:0000313" key="2">
    <source>
        <dbReference type="Proteomes" id="UP000570361"/>
    </source>
</evidence>
<accession>A0A7W5AYX9</accession>
<dbReference type="RefSeq" id="WP_183601182.1">
    <property type="nucleotide sequence ID" value="NZ_JACHXK010000006.1"/>
</dbReference>
<keyword evidence="2" id="KW-1185">Reference proteome</keyword>
<comment type="caution">
    <text evidence="1">The sequence shown here is derived from an EMBL/GenBank/DDBJ whole genome shotgun (WGS) entry which is preliminary data.</text>
</comment>
<proteinExistence type="predicted"/>
<gene>
    <name evidence="1" type="ORF">FHS18_003077</name>
</gene>
<protein>
    <submittedName>
        <fullName evidence="1">Uncharacterized protein</fullName>
    </submittedName>
</protein>
<sequence length="290" mass="32578">MALIRRRKRSVEQHHDPIRLLPEQLAGGAADTRRLDSCHSDEVVAQEQRHDRHYAGVTAANPRNKTFISIASVAQRFASKREPAAYDEETSAGTFSRYIVPIIAADACLGYVVIELKRELNTLDRLILEQGRSILSLEMVHKKSQADYYYKKAYDRFNELLSLQDLAILRRKAGEMGLDDTQILSAILFDLVPLSDLRLTNVQIYRLVALVKKSCQDKAAVVFALGSRVTALVQVSDPAGMKDLKASLAALFKEWEHSGEGMLRAGVNGDQSHLFPYEKMTFRQNGSIFQ</sequence>
<evidence type="ECO:0000313" key="1">
    <source>
        <dbReference type="EMBL" id="MBB3111009.1"/>
    </source>
</evidence>
<dbReference type="EMBL" id="JACHXK010000006">
    <property type="protein sequence ID" value="MBB3111009.1"/>
    <property type="molecule type" value="Genomic_DNA"/>
</dbReference>
<dbReference type="AlphaFoldDB" id="A0A7W5AYX9"/>